<dbReference type="OrthoDB" id="7826912at2"/>
<feature type="region of interest" description="Disordered" evidence="2">
    <location>
        <begin position="345"/>
        <end position="399"/>
    </location>
</feature>
<dbReference type="AlphaFoldDB" id="A0A857C7D2"/>
<organism evidence="3 4">
    <name type="scientific">Stappia indica</name>
    <dbReference type="NCBI Taxonomy" id="538381"/>
    <lineage>
        <taxon>Bacteria</taxon>
        <taxon>Pseudomonadati</taxon>
        <taxon>Pseudomonadota</taxon>
        <taxon>Alphaproteobacteria</taxon>
        <taxon>Hyphomicrobiales</taxon>
        <taxon>Stappiaceae</taxon>
        <taxon>Stappia</taxon>
    </lineage>
</organism>
<name>A0A857C7D2_9HYPH</name>
<keyword evidence="1" id="KW-0175">Coiled coil</keyword>
<dbReference type="RefSeq" id="WP_158193770.1">
    <property type="nucleotide sequence ID" value="NZ_CP046908.1"/>
</dbReference>
<dbReference type="KEGG" id="siw:GH266_09915"/>
<feature type="coiled-coil region" evidence="1">
    <location>
        <begin position="57"/>
        <end position="94"/>
    </location>
</feature>
<proteinExistence type="predicted"/>
<feature type="region of interest" description="Disordered" evidence="2">
    <location>
        <begin position="228"/>
        <end position="247"/>
    </location>
</feature>
<evidence type="ECO:0000256" key="2">
    <source>
        <dbReference type="SAM" id="MobiDB-lite"/>
    </source>
</evidence>
<evidence type="ECO:0000313" key="4">
    <source>
        <dbReference type="Proteomes" id="UP000435648"/>
    </source>
</evidence>
<evidence type="ECO:0000256" key="1">
    <source>
        <dbReference type="SAM" id="Coils"/>
    </source>
</evidence>
<dbReference type="Proteomes" id="UP000435648">
    <property type="component" value="Chromosome"/>
</dbReference>
<sequence length="399" mass="42361">MIEAAMYVALGFCLAGLLSVALMPTVWRRAVRLTRAAVEATTPMTHADVRGEIAGLRARHAVEYRKLEAGLERLQQQATENRIARDRAEALANDLRAEFRAKDQALGDAMAQEEELRREIHDGGEALARAKARIRELERSVKRLMAAAETADRAEGDEALADGGTPLLVVAPQPADRAGERLAAQTDEAGEDPLGRASEFAKVTALEVEIASLKRKLKRAEERAARPVDTAEAAADGAQAARSAGLSRQELRARDNRLFEAESRLIAAQAEITRLSVLAEGAQGDETLAGEAARLRAENERLRAELRGNDDFVALRSELAGLAASVAASLGTDEDLAPVLAGAEAASADDDRASGSAVTQSLAARIRAVRERKSQAGDGAPPPPKAPERATRGKAKAGG</sequence>
<feature type="coiled-coil region" evidence="1">
    <location>
        <begin position="127"/>
        <end position="154"/>
    </location>
</feature>
<accession>A0A857C7D2</accession>
<dbReference type="EMBL" id="CP046908">
    <property type="protein sequence ID" value="QGZ34807.1"/>
    <property type="molecule type" value="Genomic_DNA"/>
</dbReference>
<evidence type="ECO:0000313" key="3">
    <source>
        <dbReference type="EMBL" id="QGZ34807.1"/>
    </source>
</evidence>
<protein>
    <submittedName>
        <fullName evidence="3">Uncharacterized protein</fullName>
    </submittedName>
</protein>
<gene>
    <name evidence="3" type="ORF">GH266_09915</name>
</gene>
<feature type="region of interest" description="Disordered" evidence="2">
    <location>
        <begin position="176"/>
        <end position="196"/>
    </location>
</feature>
<reference evidence="3 4" key="1">
    <citation type="submission" date="2019-12" db="EMBL/GenBank/DDBJ databases">
        <title>The genome of Stappia indica PHM037.</title>
        <authorList>
            <person name="Kacar D."/>
            <person name="Galan B."/>
            <person name="Canedo L."/>
            <person name="Rodriguez P."/>
            <person name="de la Calle F."/>
            <person name="Garcia J.L."/>
        </authorList>
    </citation>
    <scope>NUCLEOTIDE SEQUENCE [LARGE SCALE GENOMIC DNA]</scope>
    <source>
        <strain evidence="3 4">PHM037</strain>
    </source>
</reference>
<feature type="compositionally biased region" description="Low complexity" evidence="2">
    <location>
        <begin position="231"/>
        <end position="244"/>
    </location>
</feature>